<dbReference type="InterPro" id="IPR013108">
    <property type="entry name" value="Amidohydro_3"/>
</dbReference>
<name>A0A1T5IDJ7_9MICO</name>
<evidence type="ECO:0000313" key="2">
    <source>
        <dbReference type="EMBL" id="SKC37118.1"/>
    </source>
</evidence>
<dbReference type="Proteomes" id="UP000190857">
    <property type="component" value="Unassembled WGS sequence"/>
</dbReference>
<proteinExistence type="predicted"/>
<organism evidence="2 3">
    <name type="scientific">Okibacterium fritillariae</name>
    <dbReference type="NCBI Taxonomy" id="123320"/>
    <lineage>
        <taxon>Bacteria</taxon>
        <taxon>Bacillati</taxon>
        <taxon>Actinomycetota</taxon>
        <taxon>Actinomycetes</taxon>
        <taxon>Micrococcales</taxon>
        <taxon>Microbacteriaceae</taxon>
        <taxon>Okibacterium</taxon>
    </lineage>
</organism>
<dbReference type="Gene3D" id="3.10.310.70">
    <property type="match status" value="1"/>
</dbReference>
<dbReference type="CDD" id="cd01300">
    <property type="entry name" value="YtcJ_like"/>
    <property type="match status" value="1"/>
</dbReference>
<gene>
    <name evidence="2" type="ORF">SAMN06309945_0281</name>
</gene>
<dbReference type="SUPFAM" id="SSF51338">
    <property type="entry name" value="Composite domain of metallo-dependent hydrolases"/>
    <property type="match status" value="1"/>
</dbReference>
<dbReference type="GO" id="GO:0016810">
    <property type="term" value="F:hydrolase activity, acting on carbon-nitrogen (but not peptide) bonds"/>
    <property type="evidence" value="ECO:0007669"/>
    <property type="project" value="InterPro"/>
</dbReference>
<dbReference type="InterPro" id="IPR011059">
    <property type="entry name" value="Metal-dep_hydrolase_composite"/>
</dbReference>
<evidence type="ECO:0000313" key="3">
    <source>
        <dbReference type="Proteomes" id="UP000190857"/>
    </source>
</evidence>
<dbReference type="RefSeq" id="WP_079726515.1">
    <property type="nucleotide sequence ID" value="NZ_FUZP01000001.1"/>
</dbReference>
<dbReference type="EMBL" id="FUZP01000001">
    <property type="protein sequence ID" value="SKC37118.1"/>
    <property type="molecule type" value="Genomic_DNA"/>
</dbReference>
<dbReference type="OrthoDB" id="3238066at2"/>
<dbReference type="AlphaFoldDB" id="A0A1T5IDJ7"/>
<dbReference type="PANTHER" id="PTHR22642">
    <property type="entry name" value="IMIDAZOLONEPROPIONASE"/>
    <property type="match status" value="1"/>
</dbReference>
<sequence>MTARADVIFVNGTVFDGRRLLAPGTDVAVRGETIVAVGPDALSLRDAHTEVVDLDGGLLQPGFVDAHIHPIEGGLERMRCDLSVGATSDDYLSIIRDYAAAHPDEPWIRGGGWQLAAFPGGIPPLDALDAAVPDRPVFLANRDHHGAWVNSRALELAGIDAHTPDPADGRIERFADGRPNGVLQEGTRELVTTFMPADTPDDEYAALLSAQAYLHSLGVTGWQDAIVGNYGSHTDTGDVYRRAADNGDLTATVRAALWWDRERGLDQLDELVARRAALHGNPRFSAASVKVMQDGIPENQTAAMIDPYLDPTGCRCGTPSTGHSYIDPADLRRYVTALDAADFQVHVHAIGDRAVREALDAIEAARTENGRADGGPSNRHHIAHVQIVHPDDVPRFARVDAAVNMQALWATFDPQMVELNLPILGDERAAWQYPFAALERAGARLGAGSDWPVTTPDPWQALHVAVNRRLPASDPDFNPRAFFAEQALTLETALAAYTSGSAHLNGQDDAGCLAPGFAADLVVLDRDPFAAPADEIHLTRTRQTWVRGRRLYDAPAHDREFDLTSSTSLT</sequence>
<protein>
    <recommendedName>
        <fullName evidence="1">Amidohydrolase 3 domain-containing protein</fullName>
    </recommendedName>
</protein>
<feature type="domain" description="Amidohydrolase 3" evidence="1">
    <location>
        <begin position="50"/>
        <end position="552"/>
    </location>
</feature>
<accession>A0A1T5IDJ7</accession>
<keyword evidence="3" id="KW-1185">Reference proteome</keyword>
<dbReference type="InterPro" id="IPR033932">
    <property type="entry name" value="YtcJ-like"/>
</dbReference>
<dbReference type="Pfam" id="PF07969">
    <property type="entry name" value="Amidohydro_3"/>
    <property type="match status" value="1"/>
</dbReference>
<reference evidence="2 3" key="1">
    <citation type="submission" date="2017-02" db="EMBL/GenBank/DDBJ databases">
        <authorList>
            <person name="Peterson S.W."/>
        </authorList>
    </citation>
    <scope>NUCLEOTIDE SEQUENCE [LARGE SCALE GENOMIC DNA]</scope>
    <source>
        <strain evidence="2 3">VKM Ac-2059</strain>
    </source>
</reference>
<dbReference type="PANTHER" id="PTHR22642:SF2">
    <property type="entry name" value="PROTEIN LONG AFTER FAR-RED 3"/>
    <property type="match status" value="1"/>
</dbReference>
<dbReference type="InterPro" id="IPR032466">
    <property type="entry name" value="Metal_Hydrolase"/>
</dbReference>
<evidence type="ECO:0000259" key="1">
    <source>
        <dbReference type="Pfam" id="PF07969"/>
    </source>
</evidence>
<dbReference type="Gene3D" id="2.30.40.10">
    <property type="entry name" value="Urease, subunit C, domain 1"/>
    <property type="match status" value="1"/>
</dbReference>
<dbReference type="SUPFAM" id="SSF51556">
    <property type="entry name" value="Metallo-dependent hydrolases"/>
    <property type="match status" value="1"/>
</dbReference>
<dbReference type="STRING" id="123320.SAMN06309945_0281"/>
<dbReference type="Gene3D" id="3.20.20.140">
    <property type="entry name" value="Metal-dependent hydrolases"/>
    <property type="match status" value="1"/>
</dbReference>